<evidence type="ECO:0000313" key="2">
    <source>
        <dbReference type="Proteomes" id="UP001147760"/>
    </source>
</evidence>
<dbReference type="SUPFAM" id="SSF56645">
    <property type="entry name" value="Acyl-CoA dehydrogenase NM domain-like"/>
    <property type="match status" value="1"/>
</dbReference>
<dbReference type="PANTHER" id="PTHR10909">
    <property type="entry name" value="ELECTRON TRANSPORT OXIDOREDUCTASE"/>
    <property type="match status" value="1"/>
</dbReference>
<name>A0A9X0BI99_9EURO</name>
<protein>
    <recommendedName>
        <fullName evidence="3">Acyl-CoA oxidase</fullName>
    </recommendedName>
</protein>
<dbReference type="PANTHER" id="PTHR10909:SF382">
    <property type="entry name" value="ACYL-COENZYME A OXIDASE"/>
    <property type="match status" value="1"/>
</dbReference>
<dbReference type="OrthoDB" id="538336at2759"/>
<reference evidence="1" key="1">
    <citation type="submission" date="2022-12" db="EMBL/GenBank/DDBJ databases">
        <authorList>
            <person name="Petersen C."/>
        </authorList>
    </citation>
    <scope>NUCLEOTIDE SEQUENCE</scope>
    <source>
        <strain evidence="1">IBT 17660</strain>
    </source>
</reference>
<dbReference type="GO" id="GO:0005777">
    <property type="term" value="C:peroxisome"/>
    <property type="evidence" value="ECO:0007669"/>
    <property type="project" value="InterPro"/>
</dbReference>
<keyword evidence="2" id="KW-1185">Reference proteome</keyword>
<dbReference type="Proteomes" id="UP001147760">
    <property type="component" value="Unassembled WGS sequence"/>
</dbReference>
<evidence type="ECO:0000313" key="1">
    <source>
        <dbReference type="EMBL" id="KAJ5465748.1"/>
    </source>
</evidence>
<gene>
    <name evidence="1" type="ORF">N7530_009535</name>
</gene>
<dbReference type="GO" id="GO:0055088">
    <property type="term" value="P:lipid homeostasis"/>
    <property type="evidence" value="ECO:0007669"/>
    <property type="project" value="TreeGrafter"/>
</dbReference>
<dbReference type="GO" id="GO:0033540">
    <property type="term" value="P:fatty acid beta-oxidation using acyl-CoA oxidase"/>
    <property type="evidence" value="ECO:0007669"/>
    <property type="project" value="TreeGrafter"/>
</dbReference>
<dbReference type="EMBL" id="JAPWDO010000006">
    <property type="protein sequence ID" value="KAJ5465748.1"/>
    <property type="molecule type" value="Genomic_DNA"/>
</dbReference>
<dbReference type="GO" id="GO:0005504">
    <property type="term" value="F:fatty acid binding"/>
    <property type="evidence" value="ECO:0007669"/>
    <property type="project" value="TreeGrafter"/>
</dbReference>
<evidence type="ECO:0008006" key="3">
    <source>
        <dbReference type="Google" id="ProtNLM"/>
    </source>
</evidence>
<sequence length="571" mass="63400">MDRKSLNARLYSLFKCLLPWNNDTGTPRLCDDNQLEAFEKVYRRAQTVSQRYGFTSEDFVYLTDKFWDFHLDKTVAESIPVHILITIQYNLALGTILQTVPCDERYQPLVKKILAFEVSAQFMLTEIDHGLDTKHLETTATLQHDGSFILNTPHPGAAKFMPPSMPVAGLPRVAVVMAKLIVREEDRGIRPFLVALSDEKEMCGGVSTKLIPPLGGGDSLDHAITSFVNVHLPPSALLGDIKTPTDHQHFFSVISRVPIGTLSLSIGLLPAQKASTVIYAQYSMRRMVTDPSGHKVPIMSFRTQQLPLLRSLAQIKVLEKMAPWVIERFRNPTVDARVRHGLAIITKAVFLQHGQQTLAQFVERCGAQGLFSHNQLISYQSQMRWVSISEGDTLALSIRLATELLLGRYALPSPTMPTCLLAKHEQGLIAEARAQLQALKGGHRSKEYNDFMLPRCRPIVEAIGHRVAYEAACAAGVPECILAVYESEVVNLDIGWYIENGEVTRLSLWEKENTALNGVLTSAETMIHDMAAGIRNTAPIVSQETYSAFVESLPSLTGEASYSLHPESAID</sequence>
<dbReference type="InterPro" id="IPR046373">
    <property type="entry name" value="Acyl-CoA_Oxase/DH_mid-dom_sf"/>
</dbReference>
<dbReference type="GO" id="GO:0071949">
    <property type="term" value="F:FAD binding"/>
    <property type="evidence" value="ECO:0007669"/>
    <property type="project" value="InterPro"/>
</dbReference>
<dbReference type="InterPro" id="IPR009100">
    <property type="entry name" value="AcylCoA_DH/oxidase_NM_dom_sf"/>
</dbReference>
<dbReference type="AlphaFoldDB" id="A0A9X0BI99"/>
<dbReference type="InterPro" id="IPR012258">
    <property type="entry name" value="Acyl-CoA_oxidase"/>
</dbReference>
<accession>A0A9X0BI99</accession>
<dbReference type="Gene3D" id="1.20.140.10">
    <property type="entry name" value="Butyryl-CoA Dehydrogenase, subunit A, domain 3"/>
    <property type="match status" value="1"/>
</dbReference>
<organism evidence="1 2">
    <name type="scientific">Penicillium desertorum</name>
    <dbReference type="NCBI Taxonomy" id="1303715"/>
    <lineage>
        <taxon>Eukaryota</taxon>
        <taxon>Fungi</taxon>
        <taxon>Dikarya</taxon>
        <taxon>Ascomycota</taxon>
        <taxon>Pezizomycotina</taxon>
        <taxon>Eurotiomycetes</taxon>
        <taxon>Eurotiomycetidae</taxon>
        <taxon>Eurotiales</taxon>
        <taxon>Aspergillaceae</taxon>
        <taxon>Penicillium</taxon>
    </lineage>
</organism>
<dbReference type="InterPro" id="IPR036250">
    <property type="entry name" value="AcylCo_DH-like_C"/>
</dbReference>
<proteinExistence type="predicted"/>
<dbReference type="GO" id="GO:0003997">
    <property type="term" value="F:acyl-CoA oxidase activity"/>
    <property type="evidence" value="ECO:0007669"/>
    <property type="project" value="InterPro"/>
</dbReference>
<comment type="caution">
    <text evidence="1">The sequence shown here is derived from an EMBL/GenBank/DDBJ whole genome shotgun (WGS) entry which is preliminary data.</text>
</comment>
<dbReference type="Gene3D" id="2.40.110.10">
    <property type="entry name" value="Butyryl-CoA Dehydrogenase, subunit A, domain 2"/>
    <property type="match status" value="1"/>
</dbReference>
<dbReference type="SUPFAM" id="SSF47203">
    <property type="entry name" value="Acyl-CoA dehydrogenase C-terminal domain-like"/>
    <property type="match status" value="1"/>
</dbReference>
<reference evidence="1" key="2">
    <citation type="journal article" date="2023" name="IMA Fungus">
        <title>Comparative genomic study of the Penicillium genus elucidates a diverse pangenome and 15 lateral gene transfer events.</title>
        <authorList>
            <person name="Petersen C."/>
            <person name="Sorensen T."/>
            <person name="Nielsen M.R."/>
            <person name="Sondergaard T.E."/>
            <person name="Sorensen J.L."/>
            <person name="Fitzpatrick D.A."/>
            <person name="Frisvad J.C."/>
            <person name="Nielsen K.L."/>
        </authorList>
    </citation>
    <scope>NUCLEOTIDE SEQUENCE</scope>
    <source>
        <strain evidence="1">IBT 17660</strain>
    </source>
</reference>